<evidence type="ECO:0000256" key="2">
    <source>
        <dbReference type="ARBA" id="ARBA00022519"/>
    </source>
</evidence>
<dbReference type="Proteomes" id="UP000619761">
    <property type="component" value="Unassembled WGS sequence"/>
</dbReference>
<name>A0ABQ3AUD8_9GAMM</name>
<dbReference type="InterPro" id="IPR004960">
    <property type="entry name" value="LipA_acyltrans"/>
</dbReference>
<keyword evidence="6 9" id="KW-1133">Transmembrane helix</keyword>
<dbReference type="Pfam" id="PF03279">
    <property type="entry name" value="Lip_A_acyltrans"/>
    <property type="match status" value="1"/>
</dbReference>
<evidence type="ECO:0000313" key="11">
    <source>
        <dbReference type="Proteomes" id="UP000619761"/>
    </source>
</evidence>
<comment type="caution">
    <text evidence="10">The sequence shown here is derived from an EMBL/GenBank/DDBJ whole genome shotgun (WGS) entry which is preliminary data.</text>
</comment>
<evidence type="ECO:0000256" key="5">
    <source>
        <dbReference type="ARBA" id="ARBA00022985"/>
    </source>
</evidence>
<dbReference type="CDD" id="cd07984">
    <property type="entry name" value="LPLAT_LABLAT-like"/>
    <property type="match status" value="1"/>
</dbReference>
<comment type="function">
    <text evidence="9">Catalyzes the transfer of an acyl chain from an acyl-[acyl-carrier-protein] (ACP) to a Kdo(2)-lipid IV(A) to form a Kdo(2)-(acyl)-lipid IV(A).</text>
</comment>
<feature type="short sequence motif" description="HXXXXD motif" evidence="9">
    <location>
        <begin position="130"/>
        <end position="135"/>
    </location>
</feature>
<dbReference type="HAMAP" id="MF_01942">
    <property type="entry name" value="Lipid_A_LpxL_LpxP"/>
    <property type="match status" value="1"/>
</dbReference>
<dbReference type="EC" id="2.3.1.241" evidence="9"/>
<keyword evidence="8 9" id="KW-0012">Acyltransferase</keyword>
<dbReference type="RefSeq" id="WP_189416206.1">
    <property type="nucleotide sequence ID" value="NZ_BMYZ01000001.1"/>
</dbReference>
<evidence type="ECO:0000256" key="4">
    <source>
        <dbReference type="ARBA" id="ARBA00022692"/>
    </source>
</evidence>
<keyword evidence="1 9" id="KW-1003">Cell membrane</keyword>
<sequence>MQPPVFTRALLAPRYWPAWFGVAVWFLLAQLPYRIQFYLPHLLIPYLKRNKKRLNQAQTNLRLCFPELSDKEREDLLYETLYSTAMAIFETGIAWFWPKWRLRRLFSISGVEHVEAALKDGQGALLLSMHFTTLDIGSAMLGLYVNYDGMYRPHRNKVYDYMQKVRREAYAPGGTAFSRDNVRGMISRLRQGRMIWYAPDRDLGEKISVFVPFFGVQTATVTATAQFARLGRAKIIPFTQKRLPNGKGYELIIHPPFENYPTGDEYEDALRVSKFMEDEIRKIPGQYFWAQPRFKTRPEGEPRLY</sequence>
<dbReference type="EMBL" id="BMYZ01000001">
    <property type="protein sequence ID" value="GGY66387.1"/>
    <property type="molecule type" value="Genomic_DNA"/>
</dbReference>
<proteinExistence type="inferred from homology"/>
<keyword evidence="11" id="KW-1185">Reference proteome</keyword>
<evidence type="ECO:0000256" key="1">
    <source>
        <dbReference type="ARBA" id="ARBA00022475"/>
    </source>
</evidence>
<dbReference type="NCBIfam" id="TIGR02207">
    <property type="entry name" value="lipid_A_htrB"/>
    <property type="match status" value="1"/>
</dbReference>
<comment type="pathway">
    <text evidence="9">Glycolipid biosynthesis; KDO(2)-lipid A biosynthesis; KDO(2)-lipid A from CMP-3-deoxy-D-manno-octulosonate and lipid IV(A): step 3/4.</text>
</comment>
<gene>
    <name evidence="9 10" type="primary">lpxL</name>
    <name evidence="10" type="ORF">GCM10011613_07900</name>
</gene>
<evidence type="ECO:0000256" key="6">
    <source>
        <dbReference type="ARBA" id="ARBA00022989"/>
    </source>
</evidence>
<keyword evidence="7 9" id="KW-0472">Membrane</keyword>
<comment type="similarity">
    <text evidence="9">Belongs to the LpxL/LpxM/LpxP family.</text>
</comment>
<evidence type="ECO:0000313" key="10">
    <source>
        <dbReference type="EMBL" id="GGY66387.1"/>
    </source>
</evidence>
<keyword evidence="2 9" id="KW-0997">Cell inner membrane</keyword>
<reference evidence="11" key="1">
    <citation type="journal article" date="2019" name="Int. J. Syst. Evol. Microbiol.">
        <title>The Global Catalogue of Microorganisms (GCM) 10K type strain sequencing project: providing services to taxonomists for standard genome sequencing and annotation.</title>
        <authorList>
            <consortium name="The Broad Institute Genomics Platform"/>
            <consortium name="The Broad Institute Genome Sequencing Center for Infectious Disease"/>
            <person name="Wu L."/>
            <person name="Ma J."/>
        </authorList>
    </citation>
    <scope>NUCLEOTIDE SEQUENCE [LARGE SCALE GENOMIC DNA]</scope>
    <source>
        <strain evidence="11">KCTC 32239</strain>
    </source>
</reference>
<comment type="pathway">
    <text evidence="9">Bacterial outer membrane biogenesis; lipopolysaccharide biosynthesis.</text>
</comment>
<keyword evidence="3 9" id="KW-0808">Transferase</keyword>
<protein>
    <recommendedName>
        <fullName evidence="9">Lipid A biosynthesis acyltransferase</fullName>
        <ecNumber evidence="9">2.3.1.241</ecNumber>
    </recommendedName>
    <alternativeName>
        <fullName evidence="9">Kdo(2)-lipid IV(A) acyltransferase</fullName>
    </alternativeName>
</protein>
<keyword evidence="4 9" id="KW-0812">Transmembrane</keyword>
<dbReference type="InterPro" id="IPR011920">
    <property type="entry name" value="Lipid_A_LpxL_LpxP"/>
</dbReference>
<comment type="subcellular location">
    <subcellularLocation>
        <location evidence="9">Cell inner membrane</location>
        <topology evidence="9">Single-pass membrane protein</topology>
    </subcellularLocation>
</comment>
<dbReference type="PIRSF" id="PIRSF026649">
    <property type="entry name" value="MsbB"/>
    <property type="match status" value="1"/>
</dbReference>
<organism evidence="10 11">
    <name type="scientific">Cellvibrio zantedeschiae</name>
    <dbReference type="NCBI Taxonomy" id="1237077"/>
    <lineage>
        <taxon>Bacteria</taxon>
        <taxon>Pseudomonadati</taxon>
        <taxon>Pseudomonadota</taxon>
        <taxon>Gammaproteobacteria</taxon>
        <taxon>Cellvibrionales</taxon>
        <taxon>Cellvibrionaceae</taxon>
        <taxon>Cellvibrio</taxon>
    </lineage>
</organism>
<evidence type="ECO:0000256" key="3">
    <source>
        <dbReference type="ARBA" id="ARBA00022679"/>
    </source>
</evidence>
<accession>A0ABQ3AUD8</accession>
<dbReference type="PANTHER" id="PTHR30606:SF9">
    <property type="entry name" value="LIPID A BIOSYNTHESIS LAUROYLTRANSFERASE"/>
    <property type="match status" value="1"/>
</dbReference>
<evidence type="ECO:0000256" key="9">
    <source>
        <dbReference type="HAMAP-Rule" id="MF_01942"/>
    </source>
</evidence>
<keyword evidence="5 9" id="KW-0448">Lipopolysaccharide biosynthesis</keyword>
<evidence type="ECO:0000256" key="7">
    <source>
        <dbReference type="ARBA" id="ARBA00023136"/>
    </source>
</evidence>
<evidence type="ECO:0000256" key="8">
    <source>
        <dbReference type="ARBA" id="ARBA00023315"/>
    </source>
</evidence>
<comment type="catalytic activity">
    <reaction evidence="9">
        <text>an alpha-Kdo-(2-&gt;4)-alpha-Kdo-(2-&gt;6)-lipid IVA + a fatty acyl-[ACP] = an alpha-Kdo-(2-&gt;4)-alpha-Kdo-(2-&gt;6)-(acyl)-lipid IVA + holo-[ACP]</text>
        <dbReference type="Rhea" id="RHEA:69396"/>
        <dbReference type="Rhea" id="RHEA-COMP:9685"/>
        <dbReference type="Rhea" id="RHEA-COMP:14125"/>
        <dbReference type="ChEBI" id="CHEBI:64479"/>
        <dbReference type="ChEBI" id="CHEBI:138651"/>
        <dbReference type="ChEBI" id="CHEBI:176429"/>
        <dbReference type="ChEBI" id="CHEBI:176430"/>
        <dbReference type="EC" id="2.3.1.241"/>
    </reaction>
</comment>
<dbReference type="PANTHER" id="PTHR30606">
    <property type="entry name" value="LIPID A BIOSYNTHESIS LAUROYL ACYLTRANSFERASE"/>
    <property type="match status" value="1"/>
</dbReference>